<sequence>MPPPPPALDPTQPMVPLDPLTPDQHLLSTLVEFPTTGKIGHRAATKIQMACALLSALARGSEKAKGVARMIVPGESKPPAPEANADSDDLPRLVSVLIGNMHLALRECGQNNRRACDRVIVSLLMAPSSWMWDSPPSVCDFFGTCSGNYLMAAATRFTLQWPTVIFVVSAFPFFFPLFLASRFAAILFISTRELITCLKSSMSCV</sequence>
<dbReference type="EMBL" id="CYGV01001489">
    <property type="protein sequence ID" value="CUA74764.1"/>
    <property type="molecule type" value="Genomic_DNA"/>
</dbReference>
<accession>A0A0K6G8S0</accession>
<dbReference type="AlphaFoldDB" id="A0A0K6G8S0"/>
<evidence type="ECO:0000313" key="3">
    <source>
        <dbReference type="Proteomes" id="UP000044841"/>
    </source>
</evidence>
<name>A0A0K6G8S0_9AGAM</name>
<keyword evidence="1" id="KW-1133">Transmembrane helix</keyword>
<feature type="transmembrane region" description="Helical" evidence="1">
    <location>
        <begin position="164"/>
        <end position="189"/>
    </location>
</feature>
<keyword evidence="1" id="KW-0812">Transmembrane</keyword>
<dbReference type="Gene3D" id="1.25.10.10">
    <property type="entry name" value="Leucine-rich Repeat Variant"/>
    <property type="match status" value="1"/>
</dbReference>
<dbReference type="InterPro" id="IPR011989">
    <property type="entry name" value="ARM-like"/>
</dbReference>
<keyword evidence="1" id="KW-0472">Membrane</keyword>
<proteinExistence type="predicted"/>
<evidence type="ECO:0000256" key="1">
    <source>
        <dbReference type="SAM" id="Phobius"/>
    </source>
</evidence>
<reference evidence="2 3" key="1">
    <citation type="submission" date="2015-07" db="EMBL/GenBank/DDBJ databases">
        <authorList>
            <person name="Noorani M."/>
        </authorList>
    </citation>
    <scope>NUCLEOTIDE SEQUENCE [LARGE SCALE GENOMIC DNA]</scope>
    <source>
        <strain evidence="2">BBA 69670</strain>
    </source>
</reference>
<protein>
    <submittedName>
        <fullName evidence="2">Uncharacterized protein</fullName>
    </submittedName>
</protein>
<keyword evidence="3" id="KW-1185">Reference proteome</keyword>
<organism evidence="2 3">
    <name type="scientific">Rhizoctonia solani</name>
    <dbReference type="NCBI Taxonomy" id="456999"/>
    <lineage>
        <taxon>Eukaryota</taxon>
        <taxon>Fungi</taxon>
        <taxon>Dikarya</taxon>
        <taxon>Basidiomycota</taxon>
        <taxon>Agaricomycotina</taxon>
        <taxon>Agaricomycetes</taxon>
        <taxon>Cantharellales</taxon>
        <taxon>Ceratobasidiaceae</taxon>
        <taxon>Rhizoctonia</taxon>
    </lineage>
</organism>
<evidence type="ECO:0000313" key="2">
    <source>
        <dbReference type="EMBL" id="CUA74764.1"/>
    </source>
</evidence>
<gene>
    <name evidence="2" type="ORF">RSOLAG22IIIB_05704</name>
</gene>
<dbReference type="Proteomes" id="UP000044841">
    <property type="component" value="Unassembled WGS sequence"/>
</dbReference>